<feature type="compositionally biased region" description="Polar residues" evidence="7">
    <location>
        <begin position="86"/>
        <end position="95"/>
    </location>
</feature>
<dbReference type="GO" id="GO:0000981">
    <property type="term" value="F:DNA-binding transcription factor activity, RNA polymerase II-specific"/>
    <property type="evidence" value="ECO:0007669"/>
    <property type="project" value="TreeGrafter"/>
</dbReference>
<comment type="subcellular location">
    <subcellularLocation>
        <location evidence="1">Nucleus</location>
    </subcellularLocation>
</comment>
<dbReference type="Pfam" id="PF03299">
    <property type="entry name" value="TF_AP-2"/>
    <property type="match status" value="1"/>
</dbReference>
<evidence type="ECO:0000313" key="9">
    <source>
        <dbReference type="EMBL" id="CAJ0564938.1"/>
    </source>
</evidence>
<dbReference type="GO" id="GO:0005634">
    <property type="term" value="C:nucleus"/>
    <property type="evidence" value="ECO:0007669"/>
    <property type="project" value="UniProtKB-SubCell"/>
</dbReference>
<keyword evidence="6" id="KW-0539">Nucleus</keyword>
<feature type="compositionally biased region" description="Low complexity" evidence="7">
    <location>
        <begin position="41"/>
        <end position="52"/>
    </location>
</feature>
<evidence type="ECO:0000256" key="6">
    <source>
        <dbReference type="ARBA" id="ARBA00023242"/>
    </source>
</evidence>
<sequence length="480" mass="52363">MSGPPNEHWERFDADGKAEVVLINAGYGDENRDPKMITGEQQQQQQRQQYDQLRPAKRPADGSSPNEPPNKVSAMGKDPAGRDQENTTPPSTFQYPPSLMQPTPFDMFGAAAANQQYQLFAAMGQGFNTPNFAHQFGQFSTSQQHTPGSAGGYGTSTDDSGIFTSPNNDQPSSPDSSDELGPEADDEAEVNQADSSMPTNYLASSSTATQLAQGGAANASHENETEFDLVPARHALLSASTKYKVTVGEIRRRLSPPECLHASLLNGILRKAKSKDGGKALRSRLQEYAIELPLGRRKTSPATAFTALCEEEAYVMGHDFEALVTKNLSTKDLAQYLVDKTKKENHLMLHERQQQLVQSKRFLSEMLSVFQSGGIHPRDYHRLHNTLGQATNAVQNFGLVTHGFGPYAFCAVIQGMMGICDAGLNQLAAEIAVLGQRQPQQPSHQMPMSFLPPNFAMGQPGFPGGHPMQSMYPPQGQWPL</sequence>
<protein>
    <recommendedName>
        <fullName evidence="8">Transcription factor AP-2 C-terminal domain-containing protein</fullName>
    </recommendedName>
</protein>
<keyword evidence="3" id="KW-0805">Transcription regulation</keyword>
<name>A0AA36FS32_9BILA</name>
<dbReference type="GO" id="GO:0042127">
    <property type="term" value="P:regulation of cell population proliferation"/>
    <property type="evidence" value="ECO:0007669"/>
    <property type="project" value="TreeGrafter"/>
</dbReference>
<keyword evidence="5" id="KW-0804">Transcription</keyword>
<comment type="similarity">
    <text evidence="2">Belongs to the AP-2 family.</text>
</comment>
<accession>A0AA36FS32</accession>
<dbReference type="PANTHER" id="PTHR10812:SF17">
    <property type="entry name" value="TRANSCRIPTION FACTOR AP-2, ISOFORM D"/>
    <property type="match status" value="1"/>
</dbReference>
<reference evidence="9" key="1">
    <citation type="submission" date="2023-06" db="EMBL/GenBank/DDBJ databases">
        <authorList>
            <person name="Delattre M."/>
        </authorList>
    </citation>
    <scope>NUCLEOTIDE SEQUENCE</scope>
    <source>
        <strain evidence="9">AF72</strain>
    </source>
</reference>
<feature type="compositionally biased region" description="Polar residues" evidence="7">
    <location>
        <begin position="155"/>
        <end position="164"/>
    </location>
</feature>
<feature type="compositionally biased region" description="Low complexity" evidence="7">
    <location>
        <begin position="165"/>
        <end position="175"/>
    </location>
</feature>
<dbReference type="Proteomes" id="UP001177023">
    <property type="component" value="Unassembled WGS sequence"/>
</dbReference>
<feature type="compositionally biased region" description="Acidic residues" evidence="7">
    <location>
        <begin position="176"/>
        <end position="189"/>
    </location>
</feature>
<evidence type="ECO:0000313" key="10">
    <source>
        <dbReference type="Proteomes" id="UP001177023"/>
    </source>
</evidence>
<feature type="domain" description="Transcription factor AP-2 C-terminal" evidence="8">
    <location>
        <begin position="227"/>
        <end position="420"/>
    </location>
</feature>
<organism evidence="9 10">
    <name type="scientific">Mesorhabditis spiculigera</name>
    <dbReference type="NCBI Taxonomy" id="96644"/>
    <lineage>
        <taxon>Eukaryota</taxon>
        <taxon>Metazoa</taxon>
        <taxon>Ecdysozoa</taxon>
        <taxon>Nematoda</taxon>
        <taxon>Chromadorea</taxon>
        <taxon>Rhabditida</taxon>
        <taxon>Rhabditina</taxon>
        <taxon>Rhabditomorpha</taxon>
        <taxon>Rhabditoidea</taxon>
        <taxon>Rhabditidae</taxon>
        <taxon>Mesorhabditinae</taxon>
        <taxon>Mesorhabditis</taxon>
    </lineage>
</organism>
<evidence type="ECO:0000256" key="5">
    <source>
        <dbReference type="ARBA" id="ARBA00023163"/>
    </source>
</evidence>
<feature type="region of interest" description="Disordered" evidence="7">
    <location>
        <begin position="23"/>
        <end position="101"/>
    </location>
</feature>
<dbReference type="AlphaFoldDB" id="A0AA36FS32"/>
<keyword evidence="4" id="KW-0238">DNA-binding</keyword>
<keyword evidence="10" id="KW-1185">Reference proteome</keyword>
<comment type="caution">
    <text evidence="9">The sequence shown here is derived from an EMBL/GenBank/DDBJ whole genome shotgun (WGS) entry which is preliminary data.</text>
</comment>
<proteinExistence type="inferred from homology"/>
<feature type="region of interest" description="Disordered" evidence="7">
    <location>
        <begin position="140"/>
        <end position="223"/>
    </location>
</feature>
<evidence type="ECO:0000259" key="8">
    <source>
        <dbReference type="Pfam" id="PF03299"/>
    </source>
</evidence>
<feature type="non-terminal residue" evidence="9">
    <location>
        <position position="480"/>
    </location>
</feature>
<evidence type="ECO:0000256" key="4">
    <source>
        <dbReference type="ARBA" id="ARBA00023125"/>
    </source>
</evidence>
<evidence type="ECO:0000256" key="3">
    <source>
        <dbReference type="ARBA" id="ARBA00023015"/>
    </source>
</evidence>
<feature type="compositionally biased region" description="Polar residues" evidence="7">
    <location>
        <begin position="192"/>
        <end position="212"/>
    </location>
</feature>
<dbReference type="InterPro" id="IPR004979">
    <property type="entry name" value="TF_AP2"/>
</dbReference>
<dbReference type="PRINTS" id="PR01748">
    <property type="entry name" value="AP2TNSCPFCT"/>
</dbReference>
<evidence type="ECO:0000256" key="1">
    <source>
        <dbReference type="ARBA" id="ARBA00004123"/>
    </source>
</evidence>
<dbReference type="InterPro" id="IPR013854">
    <property type="entry name" value="TF_AP2_C"/>
</dbReference>
<dbReference type="EMBL" id="CATQJA010000942">
    <property type="protein sequence ID" value="CAJ0564938.1"/>
    <property type="molecule type" value="Genomic_DNA"/>
</dbReference>
<dbReference type="GO" id="GO:0000977">
    <property type="term" value="F:RNA polymerase II transcription regulatory region sequence-specific DNA binding"/>
    <property type="evidence" value="ECO:0007669"/>
    <property type="project" value="TreeGrafter"/>
</dbReference>
<evidence type="ECO:0000256" key="2">
    <source>
        <dbReference type="ARBA" id="ARBA00007770"/>
    </source>
</evidence>
<gene>
    <name evidence="9" type="ORF">MSPICULIGERA_LOCUS3602</name>
</gene>
<evidence type="ECO:0000256" key="7">
    <source>
        <dbReference type="SAM" id="MobiDB-lite"/>
    </source>
</evidence>
<dbReference type="PANTHER" id="PTHR10812">
    <property type="entry name" value="TRANSCRIPTION FACTOR AP-2"/>
    <property type="match status" value="1"/>
</dbReference>